<sequence length="415" mass="45190">MSRVAAHQDAEDEIEAAKLLVSKKNLIEIEDDKGLRRMKNGRLIEKIKLILIWIFYLTAGPSTIFLNSYLLKQVHFPYPAALSLLGVLSSSLVSSSLIFAGLVSGNQMKQLTIRSYIIRVMPIGLALAGTLAFGNEVYLQLSVAFIQILKAFSPVILLCLLLIAQLETPRSLLFLAIGIIVLGTAAATQGELHATVFGLVCMFFSEFFEAVKAIFLQLLLSPSPTTANNDTNHSDGVVKKKFEAMESLAVFGPAACLCLTAVSYFTEDLHDAFTIICQHPLLFLLASCSGLAVNLATSLFIKYTSALTLRVTSLGRNVGIVLISACIFPDSRITLEEFFGYSVCLVGCLLYQHARSDAEETIDSLSQRLFGIRIQSLLSKNPCSTKLPPPSTLPISSSQNKNNDDTTTKKISLAL</sequence>
<feature type="transmembrane region" description="Helical" evidence="6">
    <location>
        <begin position="139"/>
        <end position="164"/>
    </location>
</feature>
<evidence type="ECO:0000256" key="4">
    <source>
        <dbReference type="ARBA" id="ARBA00023136"/>
    </source>
</evidence>
<dbReference type="InterPro" id="IPR004853">
    <property type="entry name" value="Sugar_P_trans_dom"/>
</dbReference>
<dbReference type="GO" id="GO:0016020">
    <property type="term" value="C:membrane"/>
    <property type="evidence" value="ECO:0007669"/>
    <property type="project" value="UniProtKB-SubCell"/>
</dbReference>
<evidence type="ECO:0000259" key="7">
    <source>
        <dbReference type="Pfam" id="PF03151"/>
    </source>
</evidence>
<dbReference type="InterPro" id="IPR050186">
    <property type="entry name" value="TPT_transporter"/>
</dbReference>
<evidence type="ECO:0000256" key="6">
    <source>
        <dbReference type="SAM" id="Phobius"/>
    </source>
</evidence>
<name>A0A7S3NGJ4_9STRA</name>
<proteinExistence type="predicted"/>
<dbReference type="EMBL" id="HBIJ01000524">
    <property type="protein sequence ID" value="CAE0359674.1"/>
    <property type="molecule type" value="Transcribed_RNA"/>
</dbReference>
<feature type="transmembrane region" description="Helical" evidence="6">
    <location>
        <begin position="171"/>
        <end position="188"/>
    </location>
</feature>
<evidence type="ECO:0000313" key="8">
    <source>
        <dbReference type="EMBL" id="CAE0359674.1"/>
    </source>
</evidence>
<evidence type="ECO:0000256" key="1">
    <source>
        <dbReference type="ARBA" id="ARBA00004141"/>
    </source>
</evidence>
<feature type="transmembrane region" description="Helical" evidence="6">
    <location>
        <begin position="281"/>
        <end position="301"/>
    </location>
</feature>
<accession>A0A7S3NGJ4</accession>
<dbReference type="Pfam" id="PF03151">
    <property type="entry name" value="TPT"/>
    <property type="match status" value="1"/>
</dbReference>
<feature type="transmembrane region" description="Helical" evidence="6">
    <location>
        <begin position="116"/>
        <end position="133"/>
    </location>
</feature>
<dbReference type="PANTHER" id="PTHR11132">
    <property type="entry name" value="SOLUTE CARRIER FAMILY 35"/>
    <property type="match status" value="1"/>
</dbReference>
<organism evidence="8">
    <name type="scientific">Aureoumbra lagunensis</name>
    <dbReference type="NCBI Taxonomy" id="44058"/>
    <lineage>
        <taxon>Eukaryota</taxon>
        <taxon>Sar</taxon>
        <taxon>Stramenopiles</taxon>
        <taxon>Ochrophyta</taxon>
        <taxon>Pelagophyceae</taxon>
        <taxon>Pelagomonadales</taxon>
        <taxon>Aureoumbra</taxon>
    </lineage>
</organism>
<feature type="transmembrane region" description="Helical" evidence="6">
    <location>
        <begin position="82"/>
        <end position="104"/>
    </location>
</feature>
<feature type="transmembrane region" description="Helical" evidence="6">
    <location>
        <begin position="47"/>
        <end position="70"/>
    </location>
</feature>
<reference evidence="8" key="1">
    <citation type="submission" date="2021-01" db="EMBL/GenBank/DDBJ databases">
        <authorList>
            <person name="Corre E."/>
            <person name="Pelletier E."/>
            <person name="Niang G."/>
            <person name="Scheremetjew M."/>
            <person name="Finn R."/>
            <person name="Kale V."/>
            <person name="Holt S."/>
            <person name="Cochrane G."/>
            <person name="Meng A."/>
            <person name="Brown T."/>
            <person name="Cohen L."/>
        </authorList>
    </citation>
    <scope>NUCLEOTIDE SEQUENCE</scope>
    <source>
        <strain evidence="8">CCMP1510</strain>
    </source>
</reference>
<evidence type="ECO:0000256" key="5">
    <source>
        <dbReference type="SAM" id="MobiDB-lite"/>
    </source>
</evidence>
<keyword evidence="3 6" id="KW-1133">Transmembrane helix</keyword>
<dbReference type="AlphaFoldDB" id="A0A7S3NGJ4"/>
<comment type="subcellular location">
    <subcellularLocation>
        <location evidence="1">Membrane</location>
        <topology evidence="1">Multi-pass membrane protein</topology>
    </subcellularLocation>
</comment>
<feature type="transmembrane region" description="Helical" evidence="6">
    <location>
        <begin position="248"/>
        <end position="266"/>
    </location>
</feature>
<feature type="domain" description="Sugar phosphate transporter" evidence="7">
    <location>
        <begin position="51"/>
        <end position="351"/>
    </location>
</feature>
<protein>
    <recommendedName>
        <fullName evidence="7">Sugar phosphate transporter domain-containing protein</fullName>
    </recommendedName>
</protein>
<evidence type="ECO:0000256" key="3">
    <source>
        <dbReference type="ARBA" id="ARBA00022989"/>
    </source>
</evidence>
<keyword evidence="4 6" id="KW-0472">Membrane</keyword>
<gene>
    <name evidence="8" type="ORF">ALAG00032_LOCUS403</name>
</gene>
<keyword evidence="2 6" id="KW-0812">Transmembrane</keyword>
<evidence type="ECO:0000256" key="2">
    <source>
        <dbReference type="ARBA" id="ARBA00022692"/>
    </source>
</evidence>
<feature type="region of interest" description="Disordered" evidence="5">
    <location>
        <begin position="381"/>
        <end position="415"/>
    </location>
</feature>
<feature type="transmembrane region" description="Helical" evidence="6">
    <location>
        <begin position="194"/>
        <end position="215"/>
    </location>
</feature>